<dbReference type="PANTHER" id="PTHR36438:SF1">
    <property type="entry name" value="IRON-SULFUR CLUSTER REPAIR PROTEIN YTFE"/>
    <property type="match status" value="1"/>
</dbReference>
<keyword evidence="4" id="KW-0408">Iron</keyword>
<keyword evidence="7" id="KW-1185">Reference proteome</keyword>
<dbReference type="InterPro" id="IPR019903">
    <property type="entry name" value="RIC_family"/>
</dbReference>
<protein>
    <submittedName>
        <fullName evidence="6">Iron-sulfur cluster repair di-iron protein</fullName>
    </submittedName>
</protein>
<accession>A0ABX1Y200</accession>
<evidence type="ECO:0000256" key="3">
    <source>
        <dbReference type="ARBA" id="ARBA00022723"/>
    </source>
</evidence>
<dbReference type="SUPFAM" id="SSF140683">
    <property type="entry name" value="SP0561-like"/>
    <property type="match status" value="1"/>
</dbReference>
<organism evidence="6 7">
    <name type="scientific">Paenibacillus phytorum</name>
    <dbReference type="NCBI Taxonomy" id="2654977"/>
    <lineage>
        <taxon>Bacteria</taxon>
        <taxon>Bacillati</taxon>
        <taxon>Bacillota</taxon>
        <taxon>Bacilli</taxon>
        <taxon>Bacillales</taxon>
        <taxon>Paenibacillaceae</taxon>
        <taxon>Paenibacillus</taxon>
    </lineage>
</organism>
<keyword evidence="2" id="KW-0963">Cytoplasm</keyword>
<reference evidence="6 7" key="1">
    <citation type="submission" date="2019-10" db="EMBL/GenBank/DDBJ databases">
        <title>Description of Paenibacillus terrestris sp. nov.</title>
        <authorList>
            <person name="Carlier A."/>
            <person name="Qi S."/>
        </authorList>
    </citation>
    <scope>NUCLEOTIDE SEQUENCE [LARGE SCALE GENOMIC DNA]</scope>
    <source>
        <strain evidence="6 7">LMG 31458</strain>
    </source>
</reference>
<dbReference type="Pfam" id="PF04405">
    <property type="entry name" value="ScdA_N"/>
    <property type="match status" value="1"/>
</dbReference>
<proteinExistence type="predicted"/>
<comment type="subcellular location">
    <subcellularLocation>
        <location evidence="1">Cytoplasm</location>
    </subcellularLocation>
</comment>
<evidence type="ECO:0000259" key="5">
    <source>
        <dbReference type="Pfam" id="PF01814"/>
    </source>
</evidence>
<keyword evidence="3" id="KW-0479">Metal-binding</keyword>
<dbReference type="RefSeq" id="WP_171645910.1">
    <property type="nucleotide sequence ID" value="NZ_WHOA01000165.1"/>
</dbReference>
<evidence type="ECO:0000256" key="4">
    <source>
        <dbReference type="ARBA" id="ARBA00023004"/>
    </source>
</evidence>
<comment type="caution">
    <text evidence="6">The sequence shown here is derived from an EMBL/GenBank/DDBJ whole genome shotgun (WGS) entry which is preliminary data.</text>
</comment>
<dbReference type="Gene3D" id="1.10.3910.10">
    <property type="entry name" value="SP0561-like"/>
    <property type="match status" value="1"/>
</dbReference>
<evidence type="ECO:0000313" key="7">
    <source>
        <dbReference type="Proteomes" id="UP000616779"/>
    </source>
</evidence>
<name>A0ABX1Y200_9BACL</name>
<dbReference type="EMBL" id="WHOA01000165">
    <property type="protein sequence ID" value="NOU74514.1"/>
    <property type="molecule type" value="Genomic_DNA"/>
</dbReference>
<dbReference type="Proteomes" id="UP000616779">
    <property type="component" value="Unassembled WGS sequence"/>
</dbReference>
<feature type="domain" description="Hemerythrin-like" evidence="5">
    <location>
        <begin position="82"/>
        <end position="227"/>
    </location>
</feature>
<dbReference type="Gene3D" id="1.20.120.520">
    <property type="entry name" value="nmb1532 protein domain like"/>
    <property type="match status" value="1"/>
</dbReference>
<sequence>MEMSIQLTDRVGDIVKGYPKTAEVFKEYRIDFCCGGNKSLLQVIRDQEIEEEVLLKSLVEAAVSAKSGSLNLSELSSSELIDYILRVHHGYLKTALPHLSEYVKKVARVHGHRHPEFLQVDRWFEALKSDMELHMEKEEREAFPAVIAFEQDPTELKRERLLRILDTLEHEHESSGDLLKQIREITKDYELPEDACTTFQLTYLKLEELESDMFQHIHLENNILFNRA</sequence>
<evidence type="ECO:0000313" key="6">
    <source>
        <dbReference type="EMBL" id="NOU74514.1"/>
    </source>
</evidence>
<dbReference type="NCBIfam" id="TIGR03652">
    <property type="entry name" value="FeS_repair_RIC"/>
    <property type="match status" value="1"/>
</dbReference>
<evidence type="ECO:0000256" key="2">
    <source>
        <dbReference type="ARBA" id="ARBA00022490"/>
    </source>
</evidence>
<dbReference type="PANTHER" id="PTHR36438">
    <property type="entry name" value="IRON-SULFUR CLUSTER REPAIR PROTEIN YTFE"/>
    <property type="match status" value="1"/>
</dbReference>
<dbReference type="Pfam" id="PF01814">
    <property type="entry name" value="Hemerythrin"/>
    <property type="match status" value="1"/>
</dbReference>
<dbReference type="InterPro" id="IPR012312">
    <property type="entry name" value="Hemerythrin-like"/>
</dbReference>
<evidence type="ECO:0000256" key="1">
    <source>
        <dbReference type="ARBA" id="ARBA00004496"/>
    </source>
</evidence>
<dbReference type="InterPro" id="IPR038062">
    <property type="entry name" value="ScdA-like_N_sf"/>
</dbReference>
<gene>
    <name evidence="6" type="primary">ric</name>
    <name evidence="6" type="ORF">GC098_24470</name>
</gene>